<dbReference type="PANTHER" id="PTHR43895">
    <property type="entry name" value="CALCIUM/CALMODULIN-DEPENDENT PROTEIN KINASE KINASE-RELATED"/>
    <property type="match status" value="1"/>
</dbReference>
<dbReference type="InterPro" id="IPR004041">
    <property type="entry name" value="NAF_dom"/>
</dbReference>
<dbReference type="InterPro" id="IPR018451">
    <property type="entry name" value="NAF/FISL_domain"/>
</dbReference>
<evidence type="ECO:0000256" key="3">
    <source>
        <dbReference type="ARBA" id="ARBA00022527"/>
    </source>
</evidence>
<evidence type="ECO:0000256" key="7">
    <source>
        <dbReference type="ARBA" id="ARBA00022840"/>
    </source>
</evidence>
<evidence type="ECO:0000256" key="4">
    <source>
        <dbReference type="ARBA" id="ARBA00022679"/>
    </source>
</evidence>
<dbReference type="SUPFAM" id="SSF56112">
    <property type="entry name" value="Protein kinase-like (PK-like)"/>
    <property type="match status" value="1"/>
</dbReference>
<dbReference type="CDD" id="cd12195">
    <property type="entry name" value="CIPK_C"/>
    <property type="match status" value="1"/>
</dbReference>
<keyword evidence="3" id="KW-0723">Serine/threonine-protein kinase</keyword>
<dbReference type="InterPro" id="IPR000719">
    <property type="entry name" value="Prot_kinase_dom"/>
</dbReference>
<keyword evidence="4" id="KW-0808">Transferase</keyword>
<accession>A0ABU6WU41</accession>
<evidence type="ECO:0000313" key="10">
    <source>
        <dbReference type="EMBL" id="MED6189437.1"/>
    </source>
</evidence>
<dbReference type="Proteomes" id="UP001341840">
    <property type="component" value="Unassembled WGS sequence"/>
</dbReference>
<sequence>MFRTQNDTVIDASPSNDDAAASSNSVVLFGKYEILKLLGVGALGKVYHARRVDTGESVAVKAVSKRHLNGKDGYAYAAQIEREISIMRRMRHPHTVRLFEVLATKAKIYYVMEYAGGGELLRRVSADGRMTENLARKYFQQKIYRGQFRYPKWVSSEFKRLVSRLLDRDPETRITIDEIMKDPWFCRGGYKYPTRVMPELDEDHMMAKDLNAFDLISFSSGFDISGLLTHSEYLNCVERFVSKEKPEKILERVKAMVDKVERVVVRKDEKACEGVKLEGLDGNFVIAVRIYRLMNELVVIEVKRKEKKVGGGQFWRTQLRPLLLELALLHGNASK</sequence>
<keyword evidence="6" id="KW-0418">Kinase</keyword>
<evidence type="ECO:0000256" key="6">
    <source>
        <dbReference type="ARBA" id="ARBA00022777"/>
    </source>
</evidence>
<dbReference type="Gene3D" id="3.30.310.80">
    <property type="entry name" value="Kinase associated domain 1, KA1"/>
    <property type="match status" value="1"/>
</dbReference>
<comment type="caution">
    <text evidence="10">The sequence shown here is derived from an EMBL/GenBank/DDBJ whole genome shotgun (WGS) entry which is preliminary data.</text>
</comment>
<feature type="domain" description="Protein kinase" evidence="8">
    <location>
        <begin position="32"/>
        <end position="335"/>
    </location>
</feature>
<dbReference type="PANTHER" id="PTHR43895:SF160">
    <property type="entry name" value="CBL-INTERACTING SERINE_THREONINE-PROTEIN KINASE 14"/>
    <property type="match status" value="1"/>
</dbReference>
<evidence type="ECO:0000256" key="5">
    <source>
        <dbReference type="ARBA" id="ARBA00022741"/>
    </source>
</evidence>
<keyword evidence="7" id="KW-0067">ATP-binding</keyword>
<organism evidence="10 11">
    <name type="scientific">Stylosanthes scabra</name>
    <dbReference type="NCBI Taxonomy" id="79078"/>
    <lineage>
        <taxon>Eukaryota</taxon>
        <taxon>Viridiplantae</taxon>
        <taxon>Streptophyta</taxon>
        <taxon>Embryophyta</taxon>
        <taxon>Tracheophyta</taxon>
        <taxon>Spermatophyta</taxon>
        <taxon>Magnoliopsida</taxon>
        <taxon>eudicotyledons</taxon>
        <taxon>Gunneridae</taxon>
        <taxon>Pentapetalae</taxon>
        <taxon>rosids</taxon>
        <taxon>fabids</taxon>
        <taxon>Fabales</taxon>
        <taxon>Fabaceae</taxon>
        <taxon>Papilionoideae</taxon>
        <taxon>50 kb inversion clade</taxon>
        <taxon>dalbergioids sensu lato</taxon>
        <taxon>Dalbergieae</taxon>
        <taxon>Pterocarpus clade</taxon>
        <taxon>Stylosanthes</taxon>
    </lineage>
</organism>
<dbReference type="InterPro" id="IPR011009">
    <property type="entry name" value="Kinase-like_dom_sf"/>
</dbReference>
<dbReference type="Pfam" id="PF00069">
    <property type="entry name" value="Pkinase"/>
    <property type="match status" value="1"/>
</dbReference>
<dbReference type="EC" id="2.7.11.1" evidence="2"/>
<keyword evidence="5" id="KW-0547">Nucleotide-binding</keyword>
<comment type="cofactor">
    <cofactor evidence="1">
        <name>Mn(2+)</name>
        <dbReference type="ChEBI" id="CHEBI:29035"/>
    </cofactor>
</comment>
<name>A0ABU6WU41_9FABA</name>
<evidence type="ECO:0000259" key="9">
    <source>
        <dbReference type="PROSITE" id="PS50816"/>
    </source>
</evidence>
<gene>
    <name evidence="10" type="ORF">PIB30_095994</name>
</gene>
<feature type="domain" description="NAF" evidence="9">
    <location>
        <begin position="205"/>
        <end position="229"/>
    </location>
</feature>
<keyword evidence="11" id="KW-1185">Reference proteome</keyword>
<evidence type="ECO:0000256" key="2">
    <source>
        <dbReference type="ARBA" id="ARBA00012513"/>
    </source>
</evidence>
<dbReference type="EMBL" id="JASCZI010183481">
    <property type="protein sequence ID" value="MED6189437.1"/>
    <property type="molecule type" value="Genomic_DNA"/>
</dbReference>
<dbReference type="PROSITE" id="PS50011">
    <property type="entry name" value="PROTEIN_KINASE_DOM"/>
    <property type="match status" value="1"/>
</dbReference>
<dbReference type="Gene3D" id="1.10.510.10">
    <property type="entry name" value="Transferase(Phosphotransferase) domain 1"/>
    <property type="match status" value="2"/>
</dbReference>
<evidence type="ECO:0000256" key="1">
    <source>
        <dbReference type="ARBA" id="ARBA00001936"/>
    </source>
</evidence>
<proteinExistence type="predicted"/>
<dbReference type="PROSITE" id="PS50816">
    <property type="entry name" value="NAF"/>
    <property type="match status" value="1"/>
</dbReference>
<protein>
    <recommendedName>
        <fullName evidence="2">non-specific serine/threonine protein kinase</fullName>
        <ecNumber evidence="2">2.7.11.1</ecNumber>
    </recommendedName>
</protein>
<reference evidence="10 11" key="1">
    <citation type="journal article" date="2023" name="Plants (Basel)">
        <title>Bridging the Gap: Combining Genomics and Transcriptomics Approaches to Understand Stylosanthes scabra, an Orphan Legume from the Brazilian Caatinga.</title>
        <authorList>
            <person name="Ferreira-Neto J.R.C."/>
            <person name="da Silva M.D."/>
            <person name="Binneck E."/>
            <person name="de Melo N.F."/>
            <person name="da Silva R.H."/>
            <person name="de Melo A.L.T.M."/>
            <person name="Pandolfi V."/>
            <person name="Bustamante F.O."/>
            <person name="Brasileiro-Vidal A.C."/>
            <person name="Benko-Iseppon A.M."/>
        </authorList>
    </citation>
    <scope>NUCLEOTIDE SEQUENCE [LARGE SCALE GENOMIC DNA]</scope>
    <source>
        <tissue evidence="10">Leaves</tissue>
    </source>
</reference>
<evidence type="ECO:0000313" key="11">
    <source>
        <dbReference type="Proteomes" id="UP001341840"/>
    </source>
</evidence>
<dbReference type="Pfam" id="PF03822">
    <property type="entry name" value="NAF"/>
    <property type="match status" value="1"/>
</dbReference>
<evidence type="ECO:0000259" key="8">
    <source>
        <dbReference type="PROSITE" id="PS50011"/>
    </source>
</evidence>